<dbReference type="OrthoDB" id="4564047at2"/>
<dbReference type="PROSITE" id="PS50902">
    <property type="entry name" value="FLAVODOXIN_LIKE"/>
    <property type="match status" value="1"/>
</dbReference>
<organism evidence="2 3">
    <name type="scientific">Clostridium tyrobutyricum DIVETGP</name>
    <dbReference type="NCBI Taxonomy" id="1408889"/>
    <lineage>
        <taxon>Bacteria</taxon>
        <taxon>Bacillati</taxon>
        <taxon>Bacillota</taxon>
        <taxon>Clostridia</taxon>
        <taxon>Eubacteriales</taxon>
        <taxon>Clostridiaceae</taxon>
        <taxon>Clostridium</taxon>
    </lineage>
</organism>
<dbReference type="SUPFAM" id="SSF52218">
    <property type="entry name" value="Flavoproteins"/>
    <property type="match status" value="1"/>
</dbReference>
<feature type="domain" description="Flavodoxin-like" evidence="1">
    <location>
        <begin position="4"/>
        <end position="147"/>
    </location>
</feature>
<dbReference type="InterPro" id="IPR008254">
    <property type="entry name" value="Flavodoxin/NO_synth"/>
</dbReference>
<dbReference type="GeneID" id="29418230"/>
<reference evidence="2 3" key="1">
    <citation type="journal article" date="2015" name="Genome Announc.">
        <title>Draft Genome Sequence of Clostridium tyrobutyricum Strain DIVETGP, Isolated from Cow's Milk for Grana Padano Production.</title>
        <authorList>
            <person name="Soggiu A."/>
            <person name="Piras C."/>
            <person name="Gaiarsa S."/>
            <person name="Sassera D."/>
            <person name="Roncada P."/>
            <person name="Bendixen E."/>
            <person name="Brasca M."/>
            <person name="Bonizzi L."/>
        </authorList>
    </citation>
    <scope>NUCLEOTIDE SEQUENCE [LARGE SCALE GENOMIC DNA]</scope>
    <source>
        <strain evidence="2 3">DIVETGP</strain>
    </source>
</reference>
<dbReference type="GO" id="GO:0016651">
    <property type="term" value="F:oxidoreductase activity, acting on NAD(P)H"/>
    <property type="evidence" value="ECO:0007669"/>
    <property type="project" value="UniProtKB-ARBA"/>
</dbReference>
<evidence type="ECO:0000313" key="2">
    <source>
        <dbReference type="EMBL" id="CDL91704.1"/>
    </source>
</evidence>
<proteinExistence type="predicted"/>
<dbReference type="InterPro" id="IPR026816">
    <property type="entry name" value="Flavodoxin_dom"/>
</dbReference>
<dbReference type="PANTHER" id="PTHR38030:SF2">
    <property type="entry name" value="PROTOPORPHYRINOGEN IX DEHYDROGENASE [QUINONE]"/>
    <property type="match status" value="1"/>
</dbReference>
<evidence type="ECO:0000313" key="3">
    <source>
        <dbReference type="Proteomes" id="UP000019482"/>
    </source>
</evidence>
<dbReference type="EMBL" id="CBXI010000031">
    <property type="protein sequence ID" value="CDL91704.1"/>
    <property type="molecule type" value="Genomic_DNA"/>
</dbReference>
<dbReference type="PANTHER" id="PTHR38030">
    <property type="entry name" value="PROTOPORPHYRINOGEN IX DEHYDROGENASE [MENAQUINONE]"/>
    <property type="match status" value="1"/>
</dbReference>
<evidence type="ECO:0000259" key="1">
    <source>
        <dbReference type="PROSITE" id="PS50902"/>
    </source>
</evidence>
<dbReference type="RefSeq" id="WP_017752619.1">
    <property type="nucleotide sequence ID" value="NZ_CBXI010000031.1"/>
</dbReference>
<dbReference type="GO" id="GO:0070819">
    <property type="term" value="F:menaquinone-dependent protoporphyrinogen oxidase activity"/>
    <property type="evidence" value="ECO:0007669"/>
    <property type="project" value="TreeGrafter"/>
</dbReference>
<dbReference type="Pfam" id="PF12724">
    <property type="entry name" value="Flavodoxin_5"/>
    <property type="match status" value="1"/>
</dbReference>
<protein>
    <submittedName>
        <fullName evidence="2">Flavodoxin</fullName>
    </submittedName>
</protein>
<dbReference type="Proteomes" id="UP000019482">
    <property type="component" value="Unassembled WGS sequence"/>
</dbReference>
<dbReference type="AlphaFoldDB" id="W6N8F6"/>
<sequence>MKSLVVYISTEHKNTEKIANKIAGELKSDIVNVENIKLDELDKYDLIGFGSGIFYGKFHKRLLKLIDDMPVFKDKKVFIFSTSGQGKVEYNDSLKNKLVEHGFDVVGSFASKGFDTYGPFKLFGGIAKGRPNEDDLEAAGVFAHNLHD</sequence>
<dbReference type="InterPro" id="IPR052200">
    <property type="entry name" value="Protoporphyrinogen_IX_DH"/>
</dbReference>
<comment type="caution">
    <text evidence="2">The sequence shown here is derived from an EMBL/GenBank/DDBJ whole genome shotgun (WGS) entry which is preliminary data.</text>
</comment>
<dbReference type="GO" id="GO:0010181">
    <property type="term" value="F:FMN binding"/>
    <property type="evidence" value="ECO:0007669"/>
    <property type="project" value="InterPro"/>
</dbReference>
<dbReference type="Gene3D" id="3.40.50.360">
    <property type="match status" value="1"/>
</dbReference>
<name>W6N8F6_CLOTY</name>
<gene>
    <name evidence="2" type="ORF">CTDIVETGP_1774</name>
</gene>
<accession>W6N8F6</accession>
<keyword evidence="3" id="KW-1185">Reference proteome</keyword>
<dbReference type="GO" id="GO:0006783">
    <property type="term" value="P:heme biosynthetic process"/>
    <property type="evidence" value="ECO:0007669"/>
    <property type="project" value="TreeGrafter"/>
</dbReference>
<dbReference type="InterPro" id="IPR029039">
    <property type="entry name" value="Flavoprotein-like_sf"/>
</dbReference>